<accession>A0A3N4JWU9</accession>
<evidence type="ECO:0000313" key="1">
    <source>
        <dbReference type="EMBL" id="RPB02826.1"/>
    </source>
</evidence>
<dbReference type="OrthoDB" id="2917041at2759"/>
<sequence length="66" mass="7488">IYNLDESGAKIRYLTREIVVIPIGVKELYSATLENNKSVYIIEVICTDGRHPLLLLIIYPAGKIDR</sequence>
<protein>
    <submittedName>
        <fullName evidence="1">Uncharacterized protein</fullName>
    </submittedName>
</protein>
<dbReference type="Proteomes" id="UP000276215">
    <property type="component" value="Unassembled WGS sequence"/>
</dbReference>
<organism evidence="1 2">
    <name type="scientific">Choiromyces venosus 120613-1</name>
    <dbReference type="NCBI Taxonomy" id="1336337"/>
    <lineage>
        <taxon>Eukaryota</taxon>
        <taxon>Fungi</taxon>
        <taxon>Dikarya</taxon>
        <taxon>Ascomycota</taxon>
        <taxon>Pezizomycotina</taxon>
        <taxon>Pezizomycetes</taxon>
        <taxon>Pezizales</taxon>
        <taxon>Tuberaceae</taxon>
        <taxon>Choiromyces</taxon>
    </lineage>
</organism>
<evidence type="ECO:0000313" key="2">
    <source>
        <dbReference type="Proteomes" id="UP000276215"/>
    </source>
</evidence>
<proteinExistence type="predicted"/>
<gene>
    <name evidence="1" type="ORF">L873DRAFT_1672319</name>
</gene>
<dbReference type="EMBL" id="ML120366">
    <property type="protein sequence ID" value="RPB02826.1"/>
    <property type="molecule type" value="Genomic_DNA"/>
</dbReference>
<feature type="non-terminal residue" evidence="1">
    <location>
        <position position="1"/>
    </location>
</feature>
<dbReference type="AlphaFoldDB" id="A0A3N4JWU9"/>
<name>A0A3N4JWU9_9PEZI</name>
<reference evidence="1 2" key="1">
    <citation type="journal article" date="2018" name="Nat. Ecol. Evol.">
        <title>Pezizomycetes genomes reveal the molecular basis of ectomycorrhizal truffle lifestyle.</title>
        <authorList>
            <person name="Murat C."/>
            <person name="Payen T."/>
            <person name="Noel B."/>
            <person name="Kuo A."/>
            <person name="Morin E."/>
            <person name="Chen J."/>
            <person name="Kohler A."/>
            <person name="Krizsan K."/>
            <person name="Balestrini R."/>
            <person name="Da Silva C."/>
            <person name="Montanini B."/>
            <person name="Hainaut M."/>
            <person name="Levati E."/>
            <person name="Barry K.W."/>
            <person name="Belfiori B."/>
            <person name="Cichocki N."/>
            <person name="Clum A."/>
            <person name="Dockter R.B."/>
            <person name="Fauchery L."/>
            <person name="Guy J."/>
            <person name="Iotti M."/>
            <person name="Le Tacon F."/>
            <person name="Lindquist E.A."/>
            <person name="Lipzen A."/>
            <person name="Malagnac F."/>
            <person name="Mello A."/>
            <person name="Molinier V."/>
            <person name="Miyauchi S."/>
            <person name="Poulain J."/>
            <person name="Riccioni C."/>
            <person name="Rubini A."/>
            <person name="Sitrit Y."/>
            <person name="Splivallo R."/>
            <person name="Traeger S."/>
            <person name="Wang M."/>
            <person name="Zifcakova L."/>
            <person name="Wipf D."/>
            <person name="Zambonelli A."/>
            <person name="Paolocci F."/>
            <person name="Nowrousian M."/>
            <person name="Ottonello S."/>
            <person name="Baldrian P."/>
            <person name="Spatafora J.W."/>
            <person name="Henrissat B."/>
            <person name="Nagy L.G."/>
            <person name="Aury J.M."/>
            <person name="Wincker P."/>
            <person name="Grigoriev I.V."/>
            <person name="Bonfante P."/>
            <person name="Martin F.M."/>
        </authorList>
    </citation>
    <scope>NUCLEOTIDE SEQUENCE [LARGE SCALE GENOMIC DNA]</scope>
    <source>
        <strain evidence="1 2">120613-1</strain>
    </source>
</reference>
<keyword evidence="2" id="KW-1185">Reference proteome</keyword>